<keyword evidence="3" id="KW-1185">Reference proteome</keyword>
<reference evidence="2 3" key="1">
    <citation type="journal article" date="2014" name="PLoS ONE">
        <title>Genome Sequence of Candidatus Nitrososphaera evergladensis from Group I.1b Enriched from Everglades Soil Reveals Novel Genomic Features of the Ammonia-Oxidizing Archaea.</title>
        <authorList>
            <person name="Zhalnina K.V."/>
            <person name="Dias R."/>
            <person name="Leonard M.T."/>
            <person name="Dorr de Quadros P."/>
            <person name="Camargo F.A."/>
            <person name="Drew J.C."/>
            <person name="Farmerie W.G."/>
            <person name="Daroub S.H."/>
            <person name="Triplett E.W."/>
        </authorList>
    </citation>
    <scope>NUCLEOTIDE SEQUENCE [LARGE SCALE GENOMIC DNA]</scope>
    <source>
        <strain evidence="2 3">SR1</strain>
    </source>
</reference>
<keyword evidence="1" id="KW-0472">Membrane</keyword>
<evidence type="ECO:0000313" key="3">
    <source>
        <dbReference type="Proteomes" id="UP000028194"/>
    </source>
</evidence>
<evidence type="ECO:0000256" key="1">
    <source>
        <dbReference type="SAM" id="Phobius"/>
    </source>
</evidence>
<dbReference type="GeneID" id="43502650"/>
<feature type="transmembrane region" description="Helical" evidence="1">
    <location>
        <begin position="74"/>
        <end position="93"/>
    </location>
</feature>
<proteinExistence type="predicted"/>
<protein>
    <submittedName>
        <fullName evidence="2">Uncharacterized protein</fullName>
    </submittedName>
</protein>
<dbReference type="RefSeq" id="WP_158385486.1">
    <property type="nucleotide sequence ID" value="NZ_CP007174.1"/>
</dbReference>
<sequence>MVTKIQIVVFLLLWLSWHLVTEYVLGWIFDPIKEGLARIFNSTYDTTVAQCMRMTDNQDKCLQAANNTKFLVDWVVSPAFSLILTVITFFGAVDRFLRTGEYAVEL</sequence>
<dbReference type="Proteomes" id="UP000028194">
    <property type="component" value="Chromosome"/>
</dbReference>
<dbReference type="EMBL" id="CP007174">
    <property type="protein sequence ID" value="AIF84577.1"/>
    <property type="molecule type" value="Genomic_DNA"/>
</dbReference>
<dbReference type="AlphaFoldDB" id="A0A075MV95"/>
<gene>
    <name evidence="2" type="ORF">NTE_02530</name>
</gene>
<name>A0A075MV95_9ARCH</name>
<accession>A0A075MV95</accession>
<dbReference type="KEGG" id="nev:NTE_02530"/>
<organism evidence="2 3">
    <name type="scientific">Candidatus Nitrososphaera evergladensis SR1</name>
    <dbReference type="NCBI Taxonomy" id="1459636"/>
    <lineage>
        <taxon>Archaea</taxon>
        <taxon>Nitrososphaerota</taxon>
        <taxon>Nitrososphaeria</taxon>
        <taxon>Nitrososphaerales</taxon>
        <taxon>Nitrososphaeraceae</taxon>
        <taxon>Nitrososphaera</taxon>
    </lineage>
</organism>
<dbReference type="HOGENOM" id="CLU_2216932_0_0_2"/>
<keyword evidence="1" id="KW-1133">Transmembrane helix</keyword>
<keyword evidence="1" id="KW-0812">Transmembrane</keyword>
<evidence type="ECO:0000313" key="2">
    <source>
        <dbReference type="EMBL" id="AIF84577.1"/>
    </source>
</evidence>
<feature type="transmembrane region" description="Helical" evidence="1">
    <location>
        <begin position="7"/>
        <end position="29"/>
    </location>
</feature>